<evidence type="ECO:0000313" key="2">
    <source>
        <dbReference type="EMBL" id="PWD50771.1"/>
    </source>
</evidence>
<dbReference type="Proteomes" id="UP000245166">
    <property type="component" value="Unassembled WGS sequence"/>
</dbReference>
<gene>
    <name evidence="2" type="ORF">C8046_09050</name>
</gene>
<dbReference type="RefSeq" id="WP_109229153.1">
    <property type="nucleotide sequence ID" value="NZ_PYHR01000002.1"/>
</dbReference>
<dbReference type="OrthoDB" id="7941246at2"/>
<dbReference type="PANTHER" id="PTHR48079">
    <property type="entry name" value="PROTEIN YEEZ"/>
    <property type="match status" value="1"/>
</dbReference>
<dbReference type="AlphaFoldDB" id="A0A2U1ZUY3"/>
<dbReference type="Gene3D" id="3.40.50.720">
    <property type="entry name" value="NAD(P)-binding Rossmann-like Domain"/>
    <property type="match status" value="1"/>
</dbReference>
<dbReference type="EMBL" id="PYHR01000002">
    <property type="protein sequence ID" value="PWD50771.1"/>
    <property type="molecule type" value="Genomic_DNA"/>
</dbReference>
<dbReference type="InterPro" id="IPR036291">
    <property type="entry name" value="NAD(P)-bd_dom_sf"/>
</dbReference>
<accession>A0A2U1ZUY3</accession>
<sequence length="330" mass="34382">MRLLVLGGSVFLGRAVVAAALREGHEVVCLTRGESGEVPDGAAWVRGDRTHPDGLAEVREAAWDAVVDVSLSPGQVRRSVAELSGVGHYVLVSSGSVYADTASPGLAEDGPLLPPLDGDDMADTSEYGPAKVACEEAVAAAFPGRATIVRAGLIGGDGDVSGRSGWWPWRMAHPADEGGRVLVPVEPDLPVQLIDVEDLAAWIVHCARERVAGAYNAVGDPVPLATVLEAAQEAAGVQRELVGVDGAWLLAHGVAPWSGPGSVPLWLDDPEWFGFTARSNAAAREEGLTLRPLVETLRAALEFHEGSGGVPRSGLSDARERELLALAATP</sequence>
<dbReference type="InterPro" id="IPR051783">
    <property type="entry name" value="NAD(P)-dependent_oxidoreduct"/>
</dbReference>
<dbReference type="GO" id="GO:0004029">
    <property type="term" value="F:aldehyde dehydrogenase (NAD+) activity"/>
    <property type="evidence" value="ECO:0007669"/>
    <property type="project" value="TreeGrafter"/>
</dbReference>
<evidence type="ECO:0000259" key="1">
    <source>
        <dbReference type="Pfam" id="PF01370"/>
    </source>
</evidence>
<proteinExistence type="predicted"/>
<reference evidence="2 3" key="1">
    <citation type="submission" date="2018-03" db="EMBL/GenBank/DDBJ databases">
        <title>Genome assembly of novel Miniimonas species PCH200.</title>
        <authorList>
            <person name="Thakur V."/>
            <person name="Kumar V."/>
            <person name="Singh D."/>
        </authorList>
    </citation>
    <scope>NUCLEOTIDE SEQUENCE [LARGE SCALE GENOMIC DNA]</scope>
    <source>
        <strain evidence="2 3">PCH200</strain>
    </source>
</reference>
<dbReference type="InterPro" id="IPR001509">
    <property type="entry name" value="Epimerase_deHydtase"/>
</dbReference>
<dbReference type="SUPFAM" id="SSF51735">
    <property type="entry name" value="NAD(P)-binding Rossmann-fold domains"/>
    <property type="match status" value="1"/>
</dbReference>
<name>A0A2U1ZUY3_9MICO</name>
<comment type="caution">
    <text evidence="2">The sequence shown here is derived from an EMBL/GenBank/DDBJ whole genome shotgun (WGS) entry which is preliminary data.</text>
</comment>
<evidence type="ECO:0000313" key="3">
    <source>
        <dbReference type="Proteomes" id="UP000245166"/>
    </source>
</evidence>
<keyword evidence="3" id="KW-1185">Reference proteome</keyword>
<dbReference type="GO" id="GO:0005737">
    <property type="term" value="C:cytoplasm"/>
    <property type="evidence" value="ECO:0007669"/>
    <property type="project" value="TreeGrafter"/>
</dbReference>
<protein>
    <submittedName>
        <fullName evidence="2">Oxidoreductase</fullName>
    </submittedName>
</protein>
<organism evidence="2 3">
    <name type="scientific">Serinibacter arcticus</name>
    <dbReference type="NCBI Taxonomy" id="1655435"/>
    <lineage>
        <taxon>Bacteria</taxon>
        <taxon>Bacillati</taxon>
        <taxon>Actinomycetota</taxon>
        <taxon>Actinomycetes</taxon>
        <taxon>Micrococcales</taxon>
        <taxon>Beutenbergiaceae</taxon>
        <taxon>Serinibacter</taxon>
    </lineage>
</organism>
<dbReference type="Pfam" id="PF01370">
    <property type="entry name" value="Epimerase"/>
    <property type="match status" value="1"/>
</dbReference>
<dbReference type="PANTHER" id="PTHR48079:SF6">
    <property type="entry name" value="NAD(P)-BINDING DOMAIN-CONTAINING PROTEIN-RELATED"/>
    <property type="match status" value="1"/>
</dbReference>
<feature type="domain" description="NAD-dependent epimerase/dehydratase" evidence="1">
    <location>
        <begin position="4"/>
        <end position="80"/>
    </location>
</feature>